<feature type="disulfide bond" evidence="11">
    <location>
        <begin position="111"/>
        <end position="129"/>
    </location>
</feature>
<feature type="repeat" description="LDL-receptor class B" evidence="12">
    <location>
        <begin position="1465"/>
        <end position="1508"/>
    </location>
</feature>
<keyword evidence="10" id="KW-0325">Glycoprotein</keyword>
<dbReference type="SMART" id="SM00192">
    <property type="entry name" value="LDLa"/>
    <property type="match status" value="8"/>
</dbReference>
<evidence type="ECO:0000256" key="4">
    <source>
        <dbReference type="ARBA" id="ARBA00022692"/>
    </source>
</evidence>
<dbReference type="PROSITE" id="PS00010">
    <property type="entry name" value="ASX_HYDROXYL"/>
    <property type="match status" value="1"/>
</dbReference>
<evidence type="ECO:0000256" key="1">
    <source>
        <dbReference type="ARBA" id="ARBA00004167"/>
    </source>
</evidence>
<feature type="disulfide bond" evidence="11">
    <location>
        <begin position="241"/>
        <end position="256"/>
    </location>
</feature>
<evidence type="ECO:0000256" key="2">
    <source>
        <dbReference type="ARBA" id="ARBA00022536"/>
    </source>
</evidence>
<feature type="repeat" description="LDL-receptor class B" evidence="12">
    <location>
        <begin position="1159"/>
        <end position="1202"/>
    </location>
</feature>
<evidence type="ECO:0000256" key="8">
    <source>
        <dbReference type="ARBA" id="ARBA00023157"/>
    </source>
</evidence>
<dbReference type="Gene3D" id="2.120.10.30">
    <property type="entry name" value="TolB, C-terminal domain"/>
    <property type="match status" value="4"/>
</dbReference>
<dbReference type="SUPFAM" id="SSF57196">
    <property type="entry name" value="EGF/Laminin"/>
    <property type="match status" value="3"/>
</dbReference>
<feature type="repeat" description="LDL-receptor class B" evidence="12">
    <location>
        <begin position="766"/>
        <end position="808"/>
    </location>
</feature>
<keyword evidence="8 11" id="KW-1015">Disulfide bond</keyword>
<feature type="repeat" description="LDL-receptor class B" evidence="12">
    <location>
        <begin position="1073"/>
        <end position="1115"/>
    </location>
</feature>
<evidence type="ECO:0000256" key="13">
    <source>
        <dbReference type="SAM" id="MobiDB-lite"/>
    </source>
</evidence>
<feature type="domain" description="EGF-like" evidence="16">
    <location>
        <begin position="398"/>
        <end position="413"/>
    </location>
</feature>
<feature type="repeat" description="LDL-receptor class B" evidence="12">
    <location>
        <begin position="590"/>
        <end position="632"/>
    </location>
</feature>
<comment type="caution">
    <text evidence="11">Lacks conserved residue(s) required for the propagation of feature annotation.</text>
</comment>
<keyword evidence="18" id="KW-0449">Lipoprotein</keyword>
<feature type="disulfide bond" evidence="11">
    <location>
        <begin position="280"/>
        <end position="295"/>
    </location>
</feature>
<dbReference type="InterPro" id="IPR009030">
    <property type="entry name" value="Growth_fac_rcpt_cys_sf"/>
</dbReference>
<feature type="disulfide bond" evidence="11">
    <location>
        <begin position="300"/>
        <end position="312"/>
    </location>
</feature>
<feature type="chain" id="PRO_5046886257" evidence="15">
    <location>
        <begin position="20"/>
        <end position="1833"/>
    </location>
</feature>
<sequence length="1833" mass="205582">MRAVATAVSLLAILQVVSTRRDCITCEHYFMCRSDCVCVHRDWLCDGEPDCTDGSDELDCQQYKCPENEFTCTNGRCVKTKWLCDGDDDCGDGSDELKCPQMNCSKGELQCANGKCVPQNWRCDGDDDCEDGTDEQCPLQDCKPGQFRCSDGSCIAYMWKCDSEVDCSDGSDERHCAELSRPVCSNNQVQCEKTLKCIWKETLCDQENDCGQWEDEMNCGHCQPGEFNCSNGACINLSWRCDGDRDCQDASDEAGCALLECDDSQFRCDSGFCIDEKKHCDGNADCSDDSDEIGCTPRKCRLDHFSCANGTCLHLHKVCDGTPDCPDGADERACDKLPMTCNGDCEQNCRSVAHGVRCWCNKGYRLREDKRSCEDVDECKYDGTCSQICRNSQGSFNCSCVPGYQLKPDGRGCKALGGEAYLIFANRVDIRRVTPDKSEYTSILRGLQNAIALDFHHKHGLVFWSDVTLDVIKRAHLNGSHVTDIVSDGLENPVGIAVDWIHDKLFWTDAGTSRIEVANLDGSYRRVILWQNMEKPRAIAAFPRQGIIFWTDWGSTPKIERAGMDGSLRMVLANSSLFWPNGLTVDYAAERLYWADAKHHVIECSNLDGSHRRTVISEGLPHPFALTIFEDELYWTDWFTKSINKADKFSGSHVETVRSSLFFPMDIHTMHPQRQPPEKNKCGSNNGGCSRLCLPHESGYTCACPTGLMLGKDRNTCAEVLDSFILFSTQTDVRRISIDVPELTDVVIPLSGLDSVVGVDFDSGTNSIFWSDIGVDSIGQASWDGNDEQLIADTSLDSPAGIAYDWVGRNLYWTDSGNDRIEVSNVNTKMRTVLLWRDLDHPRDIVVHPRLGLMFWTELGKTARIERAAMDGTDRQVIVGHNTTWPNGLSIDYTDNRLYWVDAGTHALECSSFDGTNRKVLISVNLQHPFGVTVYQNSVYWTDWHTGSIHFADKDTGSSQGVLASGFGHIMDLKVFHRDRENVSSVCSQNNGDCSHLCLLAPAPQRYRCACPTGLLLGSDGKQCQTEMRNFLIFTRRQDIRKISLEVEYYMDVVIPVGDLKNAIAIDVDILEGKMYWTDTVLDRISRANLNGSNVEKVVEHGIHTADGLAVDSVGRKIYWTDDGHNRIQVANLDGSMRTVLIYQELEKPRAIALHYDKGYMFWTDWGKHARIERADMDGGNRRIIVSDRLIWPNGLTIDRPMNRIIWADARNGYIECADLSGKHRRALVTKVSHAYGLTVAGQSIFWTDWLESSIHRANKNLGTNVTKVRDNLPGIMDIHAVQIEGIATHVNRCGKNNGGCSHLCLPHPRGTTCACPTGILMKEDGRTCHEVPSKYLLFAARGSIRRISLDTADHTDVYLPLPDLHNVIALDFDYKESTVYYTDVYLDVIRRASLNGSQWMETVVQKELATTDGLAVDWIARNLYWTDSGHDVIEVSRLDGSSRKTLIDADLLEPRAIALFPRKGLMFWTDWGIRPKIERAYLDGSTRKVIVDTVLGYPNALSIDYEAMRLYWVDAKLDKIETSDLAGRNRLTLLQQVPHPFGLAVFENFIYWTDWQTELVERAEKMSGANRQTVQSRLEGLMDLHIVSPLRQTGTNNCSANNGGCTHLCLARPDGYVCACPNKQDDRPCSEVPSYSVQEGSKIVNIDISSVHECSEEDKELGVCEDQPHSHSGSVNTENHESSDNGPYVAVAVVLSVLLIFILIAFFMWKRHRRRHYNVEEFSALTYANPTYQRASTETINSEKQLGQNYPHFRYHASDERLTNGPSDTESMSSRKEMAALMPPHQQVPSGGRSDGSVSVAGFKSRWTRHSEETEEELDELEVAVPYKSVLQ</sequence>
<feature type="disulfide bond" evidence="11">
    <location>
        <begin position="229"/>
        <end position="247"/>
    </location>
</feature>
<dbReference type="Gene3D" id="2.10.25.10">
    <property type="entry name" value="Laminin"/>
    <property type="match status" value="2"/>
</dbReference>
<dbReference type="InterPro" id="IPR000152">
    <property type="entry name" value="EGF-type_Asp/Asn_hydroxyl_site"/>
</dbReference>
<feature type="disulfide bond" evidence="11">
    <location>
        <begin position="268"/>
        <end position="286"/>
    </location>
</feature>
<organism evidence="17 18">
    <name type="scientific">Aplysia californica</name>
    <name type="common">California sea hare</name>
    <dbReference type="NCBI Taxonomy" id="6500"/>
    <lineage>
        <taxon>Eukaryota</taxon>
        <taxon>Metazoa</taxon>
        <taxon>Spiralia</taxon>
        <taxon>Lophotrochozoa</taxon>
        <taxon>Mollusca</taxon>
        <taxon>Gastropoda</taxon>
        <taxon>Heterobranchia</taxon>
        <taxon>Euthyneura</taxon>
        <taxon>Tectipleura</taxon>
        <taxon>Aplysiida</taxon>
        <taxon>Aplysioidea</taxon>
        <taxon>Aplysiidae</taxon>
        <taxon>Aplysia</taxon>
    </lineage>
</organism>
<dbReference type="SUPFAM" id="SSF57424">
    <property type="entry name" value="LDL receptor-like module"/>
    <property type="match status" value="8"/>
</dbReference>
<keyword evidence="17" id="KW-1185">Reference proteome</keyword>
<dbReference type="Pfam" id="PF14670">
    <property type="entry name" value="FXa_inhibition"/>
    <property type="match status" value="3"/>
</dbReference>
<feature type="disulfide bond" evidence="11">
    <location>
        <begin position="104"/>
        <end position="116"/>
    </location>
</feature>
<evidence type="ECO:0000256" key="12">
    <source>
        <dbReference type="PROSITE-ProRule" id="PRU00461"/>
    </source>
</evidence>
<dbReference type="Pfam" id="PF07645">
    <property type="entry name" value="EGF_CA"/>
    <property type="match status" value="1"/>
</dbReference>
<dbReference type="InterPro" id="IPR000033">
    <property type="entry name" value="LDLR_classB_rpt"/>
</dbReference>
<dbReference type="PANTHER" id="PTHR46513:SF13">
    <property type="entry name" value="EGF-LIKE DOMAIN-CONTAINING PROTEIN"/>
    <property type="match status" value="1"/>
</dbReference>
<protein>
    <submittedName>
        <fullName evidence="18">Low-density lipoprotein receptor-related protein 4</fullName>
    </submittedName>
</protein>
<keyword evidence="7 14" id="KW-0472">Membrane</keyword>
<dbReference type="PROSITE" id="PS50068">
    <property type="entry name" value="LDLRA_2"/>
    <property type="match status" value="8"/>
</dbReference>
<evidence type="ECO:0000256" key="15">
    <source>
        <dbReference type="SAM" id="SignalP"/>
    </source>
</evidence>
<dbReference type="InterPro" id="IPR000742">
    <property type="entry name" value="EGF"/>
</dbReference>
<dbReference type="PROSITE" id="PS01186">
    <property type="entry name" value="EGF_2"/>
    <property type="match status" value="1"/>
</dbReference>
<dbReference type="Gene3D" id="4.10.400.10">
    <property type="entry name" value="Low-density Lipoprotein Receptor"/>
    <property type="match status" value="8"/>
</dbReference>
<keyword evidence="5" id="KW-0677">Repeat</keyword>
<keyword evidence="2" id="KW-0245">EGF-like domain</keyword>
<dbReference type="SMART" id="SM00181">
    <property type="entry name" value="EGF"/>
    <property type="match status" value="6"/>
</dbReference>
<dbReference type="Pfam" id="PF00058">
    <property type="entry name" value="Ldl_recept_b"/>
    <property type="match status" value="14"/>
</dbReference>
<dbReference type="InterPro" id="IPR018097">
    <property type="entry name" value="EGF_Ca-bd_CS"/>
</dbReference>
<comment type="subcellular location">
    <subcellularLocation>
        <location evidence="1">Membrane</location>
        <topology evidence="1">Single-pass membrane protein</topology>
    </subcellularLocation>
</comment>
<dbReference type="InterPro" id="IPR050778">
    <property type="entry name" value="Cueball_EGF_LRP_Nidogen"/>
</dbReference>
<feature type="transmembrane region" description="Helical" evidence="14">
    <location>
        <begin position="1689"/>
        <end position="1710"/>
    </location>
</feature>
<feature type="region of interest" description="Disordered" evidence="13">
    <location>
        <begin position="1661"/>
        <end position="1685"/>
    </location>
</feature>
<dbReference type="InterPro" id="IPR023415">
    <property type="entry name" value="LDLR_class-A_CS"/>
</dbReference>
<evidence type="ECO:0000259" key="16">
    <source>
        <dbReference type="PROSITE" id="PS01186"/>
    </source>
</evidence>
<evidence type="ECO:0000256" key="14">
    <source>
        <dbReference type="SAM" id="Phobius"/>
    </source>
</evidence>
<feature type="disulfide bond" evidence="11">
    <location>
        <begin position="142"/>
        <end position="154"/>
    </location>
</feature>
<feature type="repeat" description="LDL-receptor class B" evidence="12">
    <location>
        <begin position="809"/>
        <end position="851"/>
    </location>
</feature>
<evidence type="ECO:0000256" key="6">
    <source>
        <dbReference type="ARBA" id="ARBA00022989"/>
    </source>
</evidence>
<feature type="disulfide bond" evidence="11">
    <location>
        <begin position="65"/>
        <end position="77"/>
    </location>
</feature>
<feature type="repeat" description="LDL-receptor class B" evidence="12">
    <location>
        <begin position="1203"/>
        <end position="1244"/>
    </location>
</feature>
<evidence type="ECO:0000313" key="18">
    <source>
        <dbReference type="RefSeq" id="XP_005093511.1"/>
    </source>
</evidence>
<evidence type="ECO:0000256" key="9">
    <source>
        <dbReference type="ARBA" id="ARBA00023170"/>
    </source>
</evidence>
<dbReference type="CDD" id="cd00112">
    <property type="entry name" value="LDLa"/>
    <property type="match status" value="6"/>
</dbReference>
<dbReference type="SMART" id="SM00179">
    <property type="entry name" value="EGF_CA"/>
    <property type="match status" value="3"/>
</dbReference>
<feature type="disulfide bond" evidence="11">
    <location>
        <begin position="45"/>
        <end position="60"/>
    </location>
</feature>
<keyword evidence="15" id="KW-0732">Signal</keyword>
<feature type="repeat" description="LDL-receptor class B" evidence="12">
    <location>
        <begin position="1378"/>
        <end position="1421"/>
    </location>
</feature>
<feature type="compositionally biased region" description="Basic and acidic residues" evidence="13">
    <location>
        <begin position="1661"/>
        <end position="1670"/>
    </location>
</feature>
<feature type="disulfide bond" evidence="11">
    <location>
        <begin position="222"/>
        <end position="234"/>
    </location>
</feature>
<feature type="disulfide bond" evidence="11">
    <location>
        <begin position="26"/>
        <end position="38"/>
    </location>
</feature>
<dbReference type="SMART" id="SM00135">
    <property type="entry name" value="LY"/>
    <property type="match status" value="20"/>
</dbReference>
<feature type="disulfide bond" evidence="11">
    <location>
        <begin position="319"/>
        <end position="334"/>
    </location>
</feature>
<dbReference type="InterPro" id="IPR002172">
    <property type="entry name" value="LDrepeatLR_classA_rpt"/>
</dbReference>
<dbReference type="Pfam" id="PF00057">
    <property type="entry name" value="Ldl_recept_a"/>
    <property type="match status" value="8"/>
</dbReference>
<dbReference type="InterPro" id="IPR011042">
    <property type="entry name" value="6-blade_b-propeller_TolB-like"/>
</dbReference>
<evidence type="ECO:0000256" key="5">
    <source>
        <dbReference type="ARBA" id="ARBA00022737"/>
    </source>
</evidence>
<dbReference type="PRINTS" id="PR00261">
    <property type="entry name" value="LDLRECEPTOR"/>
</dbReference>
<keyword evidence="9 18" id="KW-0675">Receptor</keyword>
<dbReference type="PROSITE" id="PS01209">
    <property type="entry name" value="LDLRA_1"/>
    <property type="match status" value="4"/>
</dbReference>
<keyword evidence="4 14" id="KW-0812">Transmembrane</keyword>
<feature type="disulfide bond" evidence="11">
    <location>
        <begin position="84"/>
        <end position="99"/>
    </location>
</feature>
<feature type="signal peptide" evidence="15">
    <location>
        <begin position="1"/>
        <end position="19"/>
    </location>
</feature>
<evidence type="ECO:0000256" key="3">
    <source>
        <dbReference type="ARBA" id="ARBA00022583"/>
    </source>
</evidence>
<dbReference type="SUPFAM" id="SSF57184">
    <property type="entry name" value="Growth factor receptor domain"/>
    <property type="match status" value="1"/>
</dbReference>
<name>A0ABM0JH23_APLCA</name>
<gene>
    <name evidence="18" type="primary">LOC101863168</name>
</gene>
<dbReference type="RefSeq" id="XP_005093511.1">
    <property type="nucleotide sequence ID" value="XM_005093454.3"/>
</dbReference>
<feature type="repeat" description="LDL-receptor class B" evidence="12">
    <location>
        <begin position="896"/>
        <end position="938"/>
    </location>
</feature>
<feature type="disulfide bond" evidence="11">
    <location>
        <begin position="72"/>
        <end position="90"/>
    </location>
</feature>
<dbReference type="PANTHER" id="PTHR46513">
    <property type="entry name" value="VITELLOGENIN RECEPTOR-LIKE PROTEIN-RELATED-RELATED"/>
    <property type="match status" value="1"/>
</dbReference>
<reference evidence="18" key="1">
    <citation type="submission" date="2025-08" db="UniProtKB">
        <authorList>
            <consortium name="RefSeq"/>
        </authorList>
    </citation>
    <scope>IDENTIFICATION</scope>
</reference>
<feature type="disulfide bond" evidence="11">
    <location>
        <begin position="149"/>
        <end position="167"/>
    </location>
</feature>
<feature type="disulfide bond" evidence="11">
    <location>
        <begin position="261"/>
        <end position="273"/>
    </location>
</feature>
<evidence type="ECO:0000256" key="10">
    <source>
        <dbReference type="ARBA" id="ARBA00023180"/>
    </source>
</evidence>
<accession>A0ABM0JH23</accession>
<feature type="repeat" description="LDL-receptor class B" evidence="12">
    <location>
        <begin position="1509"/>
        <end position="1550"/>
    </location>
</feature>
<dbReference type="Proteomes" id="UP000694888">
    <property type="component" value="Unplaced"/>
</dbReference>
<dbReference type="PROSITE" id="PS01187">
    <property type="entry name" value="EGF_CA"/>
    <property type="match status" value="1"/>
</dbReference>
<evidence type="ECO:0000256" key="7">
    <source>
        <dbReference type="ARBA" id="ARBA00023136"/>
    </source>
</evidence>
<keyword evidence="3" id="KW-0254">Endocytosis</keyword>
<feature type="disulfide bond" evidence="11">
    <location>
        <begin position="307"/>
        <end position="325"/>
    </location>
</feature>
<evidence type="ECO:0000256" key="11">
    <source>
        <dbReference type="PROSITE-ProRule" id="PRU00124"/>
    </source>
</evidence>
<feature type="disulfide bond" evidence="11">
    <location>
        <begin position="204"/>
        <end position="219"/>
    </location>
</feature>
<keyword evidence="6 14" id="KW-1133">Transmembrane helix</keyword>
<feature type="repeat" description="LDL-receptor class B" evidence="12">
    <location>
        <begin position="852"/>
        <end position="895"/>
    </location>
</feature>
<feature type="repeat" description="LDL-receptor class B" evidence="12">
    <location>
        <begin position="503"/>
        <end position="545"/>
    </location>
</feature>
<dbReference type="InterPro" id="IPR036055">
    <property type="entry name" value="LDL_receptor-like_sf"/>
</dbReference>
<feature type="repeat" description="LDL-receptor class B" evidence="12">
    <location>
        <begin position="460"/>
        <end position="502"/>
    </location>
</feature>
<dbReference type="PROSITE" id="PS51120">
    <property type="entry name" value="LDLRB"/>
    <property type="match status" value="16"/>
</dbReference>
<dbReference type="InterPro" id="IPR049883">
    <property type="entry name" value="NOTCH1_EGF-like"/>
</dbReference>
<feature type="disulfide bond" evidence="11">
    <location>
        <begin position="161"/>
        <end position="176"/>
    </location>
</feature>
<dbReference type="SUPFAM" id="SSF63825">
    <property type="entry name" value="YWTD domain"/>
    <property type="match status" value="4"/>
</dbReference>
<evidence type="ECO:0000313" key="17">
    <source>
        <dbReference type="Proteomes" id="UP000694888"/>
    </source>
</evidence>
<feature type="repeat" description="LDL-receptor class B" evidence="12">
    <location>
        <begin position="546"/>
        <end position="589"/>
    </location>
</feature>
<feature type="repeat" description="LDL-receptor class B" evidence="12">
    <location>
        <begin position="1116"/>
        <end position="1158"/>
    </location>
</feature>
<feature type="repeat" description="LDL-receptor class B" evidence="12">
    <location>
        <begin position="1422"/>
        <end position="1464"/>
    </location>
</feature>
<dbReference type="CDD" id="cd00054">
    <property type="entry name" value="EGF_CA"/>
    <property type="match status" value="1"/>
</dbReference>
<dbReference type="GeneID" id="101863168"/>
<proteinExistence type="predicted"/>
<dbReference type="InterPro" id="IPR001881">
    <property type="entry name" value="EGF-like_Ca-bd_dom"/>
</dbReference>